<dbReference type="EMBL" id="JH711590">
    <property type="protein sequence ID" value="EIW74923.1"/>
    <property type="molecule type" value="Genomic_DNA"/>
</dbReference>
<accession>A0A5M3M798</accession>
<dbReference type="GeneID" id="19211605"/>
<dbReference type="AlphaFoldDB" id="A0A5M3M798"/>
<dbReference type="RefSeq" id="XP_007774980.1">
    <property type="nucleotide sequence ID" value="XM_007776790.1"/>
</dbReference>
<name>A0A5M3M798_CONPW</name>
<protein>
    <submittedName>
        <fullName evidence="2">Uncharacterized protein</fullName>
    </submittedName>
</protein>
<dbReference type="Proteomes" id="UP000053558">
    <property type="component" value="Unassembled WGS sequence"/>
</dbReference>
<comment type="caution">
    <text evidence="2">The sequence shown here is derived from an EMBL/GenBank/DDBJ whole genome shotgun (WGS) entry which is preliminary data.</text>
</comment>
<dbReference type="OMA" id="HISGKEH"/>
<proteinExistence type="predicted"/>
<dbReference type="InterPro" id="IPR041078">
    <property type="entry name" value="Plavaka"/>
</dbReference>
<sequence length="989" mass="111182">MSSKSQKCPGCFRTFARGYLNHLAQTSNPECVKVRDRLDSYIPQMLELDDLSSAPVDAPHGLSGSDHNVTPNITVGIDGPTAEVASCSGGPDSVDIHMNEASECVYEPEEDDGDDGGPNVDVDADVDVDEELADEVEQEHGWEPPVSAAGDLSLVGEFSDEHDSDRAPSPSQANTAPAAREHAQRPLRQEPYITPFPTPSAAQPIDTQGHAYDAYTTSIKGCNGQADNVWAPFASQTDYETARWAKLRGPGSTAFTDLLKVPGVCDRLGLSYQNSQELNKIIDTQIPHRRPRFKQDEIVIAGEAYDVYYRDIIECVRALYGDPDLAQYLVFQPERHYTDADKTSRLYHDMHTGKWWWETQILLGYLPTARLDHVTNDAARRRCVANLFHAAMELITKPLVKAGLEGLVMASGDGVRRRCHPLLACYVGDYPEQVLVTATKYGECPKCEVSSNDLGDADPNAPYRDLKEVLDALSLFDGDPREYAQACRDAKIKPIYHPFWRDLPYCDIFQSVTPDVLHQLYQGMVKHLISWLKSAFGEAEINARCRRLPPNHNIRLFLKGLSCLQRVSGAEHAQICRILLGLIIGLRLPDNLSPVRLLRAVRGLLDFLYLAQYPSHSEETLDLLRNALDDFHQNKDIFVDLGIRDTFNLPKLHSFLHYLRMIRLFGTTDNYSTEYTERLHIDLAKDAYRATNHKDEYAQMTRWLERREKIMYHDRFIRWRLSGGTTTVHSLRPRLPSLQYVRQFKIAKHPSARRVFFTTLASAYGAQHFHAALARYIVLMNNAGSSITRTALENKAASLVLNTSSVNVFHKIRFIDIDSDGNPSPVTADAIHARPQRQDARHTDIPCRFDTALITRERDSGTERATGVAGYCVARVHVIFSINDTARSRMFSPATNAGVPKHLAYVSWYTAFGETPDRHHGLYPVRPEVRNGEHLVSIIPVSSIARSVHLFPKFGPVAPRDWSSSNVLDLCPSFFVNPFTDRHAYMSLF</sequence>
<gene>
    <name evidence="2" type="ORF">CONPUDRAFT_93688</name>
</gene>
<keyword evidence="3" id="KW-1185">Reference proteome</keyword>
<evidence type="ECO:0000313" key="2">
    <source>
        <dbReference type="EMBL" id="EIW74923.1"/>
    </source>
</evidence>
<evidence type="ECO:0000256" key="1">
    <source>
        <dbReference type="SAM" id="MobiDB-lite"/>
    </source>
</evidence>
<organism evidence="2 3">
    <name type="scientific">Coniophora puteana (strain RWD-64-598)</name>
    <name type="common">Brown rot fungus</name>
    <dbReference type="NCBI Taxonomy" id="741705"/>
    <lineage>
        <taxon>Eukaryota</taxon>
        <taxon>Fungi</taxon>
        <taxon>Dikarya</taxon>
        <taxon>Basidiomycota</taxon>
        <taxon>Agaricomycotina</taxon>
        <taxon>Agaricomycetes</taxon>
        <taxon>Agaricomycetidae</taxon>
        <taxon>Boletales</taxon>
        <taxon>Coniophorineae</taxon>
        <taxon>Coniophoraceae</taxon>
        <taxon>Coniophora</taxon>
    </lineage>
</organism>
<evidence type="ECO:0000313" key="3">
    <source>
        <dbReference type="Proteomes" id="UP000053558"/>
    </source>
</evidence>
<dbReference type="OrthoDB" id="3245051at2759"/>
<feature type="region of interest" description="Disordered" evidence="1">
    <location>
        <begin position="159"/>
        <end position="185"/>
    </location>
</feature>
<reference evidence="3" key="1">
    <citation type="journal article" date="2012" name="Science">
        <title>The Paleozoic origin of enzymatic lignin decomposition reconstructed from 31 fungal genomes.</title>
        <authorList>
            <person name="Floudas D."/>
            <person name="Binder M."/>
            <person name="Riley R."/>
            <person name="Barry K."/>
            <person name="Blanchette R.A."/>
            <person name="Henrissat B."/>
            <person name="Martinez A.T."/>
            <person name="Otillar R."/>
            <person name="Spatafora J.W."/>
            <person name="Yadav J.S."/>
            <person name="Aerts A."/>
            <person name="Benoit I."/>
            <person name="Boyd A."/>
            <person name="Carlson A."/>
            <person name="Copeland A."/>
            <person name="Coutinho P.M."/>
            <person name="de Vries R.P."/>
            <person name="Ferreira P."/>
            <person name="Findley K."/>
            <person name="Foster B."/>
            <person name="Gaskell J."/>
            <person name="Glotzer D."/>
            <person name="Gorecki P."/>
            <person name="Heitman J."/>
            <person name="Hesse C."/>
            <person name="Hori C."/>
            <person name="Igarashi K."/>
            <person name="Jurgens J.A."/>
            <person name="Kallen N."/>
            <person name="Kersten P."/>
            <person name="Kohler A."/>
            <person name="Kuees U."/>
            <person name="Kumar T.K.A."/>
            <person name="Kuo A."/>
            <person name="LaButti K."/>
            <person name="Larrondo L.F."/>
            <person name="Lindquist E."/>
            <person name="Ling A."/>
            <person name="Lombard V."/>
            <person name="Lucas S."/>
            <person name="Lundell T."/>
            <person name="Martin R."/>
            <person name="McLaughlin D.J."/>
            <person name="Morgenstern I."/>
            <person name="Morin E."/>
            <person name="Murat C."/>
            <person name="Nagy L.G."/>
            <person name="Nolan M."/>
            <person name="Ohm R.A."/>
            <person name="Patyshakuliyeva A."/>
            <person name="Rokas A."/>
            <person name="Ruiz-Duenas F.J."/>
            <person name="Sabat G."/>
            <person name="Salamov A."/>
            <person name="Samejima M."/>
            <person name="Schmutz J."/>
            <person name="Slot J.C."/>
            <person name="St John F."/>
            <person name="Stenlid J."/>
            <person name="Sun H."/>
            <person name="Sun S."/>
            <person name="Syed K."/>
            <person name="Tsang A."/>
            <person name="Wiebenga A."/>
            <person name="Young D."/>
            <person name="Pisabarro A."/>
            <person name="Eastwood D.C."/>
            <person name="Martin F."/>
            <person name="Cullen D."/>
            <person name="Grigoriev I.V."/>
            <person name="Hibbett D.S."/>
        </authorList>
    </citation>
    <scope>NUCLEOTIDE SEQUENCE [LARGE SCALE GENOMIC DNA]</scope>
    <source>
        <strain evidence="3">RWD-64-598 SS2</strain>
    </source>
</reference>
<dbReference type="KEGG" id="cput:CONPUDRAFT_93688"/>
<dbReference type="Pfam" id="PF18759">
    <property type="entry name" value="Plavaka"/>
    <property type="match status" value="1"/>
</dbReference>